<evidence type="ECO:0000313" key="2">
    <source>
        <dbReference type="Proteomes" id="UP000193675"/>
    </source>
</evidence>
<organism evidence="1 2">
    <name type="scientific">Pseudomonas putida</name>
    <name type="common">Arthrobacter siderocapsulatus</name>
    <dbReference type="NCBI Taxonomy" id="303"/>
    <lineage>
        <taxon>Bacteria</taxon>
        <taxon>Pseudomonadati</taxon>
        <taxon>Pseudomonadota</taxon>
        <taxon>Gammaproteobacteria</taxon>
        <taxon>Pseudomonadales</taxon>
        <taxon>Pseudomonadaceae</taxon>
        <taxon>Pseudomonas</taxon>
    </lineage>
</organism>
<dbReference type="EMBL" id="NBWC01000005">
    <property type="protein sequence ID" value="ORL66923.1"/>
    <property type="molecule type" value="Genomic_DNA"/>
</dbReference>
<comment type="caution">
    <text evidence="1">The sequence shown here is derived from an EMBL/GenBank/DDBJ whole genome shotgun (WGS) entry which is preliminary data.</text>
</comment>
<accession>A0A1X1A4U8</accession>
<name>A0A1X1A4U8_PSEPU</name>
<gene>
    <name evidence="1" type="ORF">B7H17_04300</name>
</gene>
<proteinExistence type="predicted"/>
<dbReference type="OrthoDB" id="8759480at2"/>
<evidence type="ECO:0000313" key="1">
    <source>
        <dbReference type="EMBL" id="ORL66923.1"/>
    </source>
</evidence>
<reference evidence="1 2" key="1">
    <citation type="submission" date="2017-04" db="EMBL/GenBank/DDBJ databases">
        <title>Presence of VIM-2 positive Pseudomonas species in chickens and their surrounding environment.</title>
        <authorList>
            <person name="Zhang R."/>
        </authorList>
    </citation>
    <scope>NUCLEOTIDE SEQUENCE [LARGE SCALE GENOMIC DNA]</scope>
    <source>
        <strain evidence="1 2">DZ-C18</strain>
    </source>
</reference>
<protein>
    <submittedName>
        <fullName evidence="1">Uncharacterized protein</fullName>
    </submittedName>
</protein>
<dbReference type="AlphaFoldDB" id="A0A1X1A4U8"/>
<dbReference type="Proteomes" id="UP000193675">
    <property type="component" value="Unassembled WGS sequence"/>
</dbReference>
<sequence length="60" mass="6574">MICVRLLDNPEDPLSGNTGGDCWGCIDAIEAEMGCAESLAYVRKEYEAGLRPGWIDPFKP</sequence>